<dbReference type="InterPro" id="IPR011006">
    <property type="entry name" value="CheY-like_superfamily"/>
</dbReference>
<evidence type="ECO:0000256" key="4">
    <source>
        <dbReference type="ARBA" id="ARBA00023125"/>
    </source>
</evidence>
<dbReference type="GO" id="GO:0000976">
    <property type="term" value="F:transcription cis-regulatory region binding"/>
    <property type="evidence" value="ECO:0007669"/>
    <property type="project" value="TreeGrafter"/>
</dbReference>
<proteinExistence type="predicted"/>
<evidence type="ECO:0000256" key="5">
    <source>
        <dbReference type="ARBA" id="ARBA00023163"/>
    </source>
</evidence>
<dbReference type="SUPFAM" id="SSF47384">
    <property type="entry name" value="Homodimeric domain of signal transducing histidine kinase"/>
    <property type="match status" value="1"/>
</dbReference>
<dbReference type="SUPFAM" id="SSF55785">
    <property type="entry name" value="PYP-like sensor domain (PAS domain)"/>
    <property type="match status" value="1"/>
</dbReference>
<organism evidence="9 10">
    <name type="scientific">Arenibacter algicola</name>
    <dbReference type="NCBI Taxonomy" id="616991"/>
    <lineage>
        <taxon>Bacteria</taxon>
        <taxon>Pseudomonadati</taxon>
        <taxon>Bacteroidota</taxon>
        <taxon>Flavobacteriia</taxon>
        <taxon>Flavobacteriales</taxon>
        <taxon>Flavobacteriaceae</taxon>
        <taxon>Arenibacter</taxon>
    </lineage>
</organism>
<reference evidence="9 10" key="1">
    <citation type="submission" date="2017-07" db="EMBL/GenBank/DDBJ databases">
        <title>Genome Sequence of Arenibacter algicola Strain SMS7 Isolated from a culture of the Diatom Skeletonema marinoi.</title>
        <authorList>
            <person name="Topel M."/>
            <person name="Pinder M.I.M."/>
            <person name="Johansson O.N."/>
            <person name="Kourtchenko O."/>
            <person name="Godhe A."/>
            <person name="Clarke A.K."/>
        </authorList>
    </citation>
    <scope>NUCLEOTIDE SEQUENCE [LARGE SCALE GENOMIC DNA]</scope>
    <source>
        <strain evidence="9 10">SMS7</strain>
    </source>
</reference>
<dbReference type="CDD" id="cd00156">
    <property type="entry name" value="REC"/>
    <property type="match status" value="1"/>
</dbReference>
<sequence>MEKDKKKYNILVIEDNPGDLILVEEYLDEHILDPRVTSAINFKQANIILSGNETIFDIIFLDLSLPDKSGEPLVQEILNLSKDIPVIILTGYTDMPFSIKSLEMGISDYLLKDTLTPFGLYKSLVYNIDQNKFILALEQSEKRYNDLFHLSPQPMWVYDAETLKFLDVNDAALKEYGFDYEEFLSMKIDDIRVELQPIGHSKGLNTIKENQEIDKSFEFHTLKNGKIIDVQLSSNELIYNDKKSKVILANNVTQRNLYIKAIEDQNTKLKEIAWIQSHVVRAPLARLMALVNLLNEGEEILQEEKLFLFKQIMNSANELDDIIKDISSKTAEVEIKKDK</sequence>
<evidence type="ECO:0000256" key="3">
    <source>
        <dbReference type="ARBA" id="ARBA00023015"/>
    </source>
</evidence>
<keyword evidence="1 6" id="KW-0597">Phosphoprotein</keyword>
<evidence type="ECO:0000313" key="9">
    <source>
        <dbReference type="EMBL" id="ASO07417.1"/>
    </source>
</evidence>
<dbReference type="GO" id="GO:0005829">
    <property type="term" value="C:cytosol"/>
    <property type="evidence" value="ECO:0007669"/>
    <property type="project" value="TreeGrafter"/>
</dbReference>
<dbReference type="SUPFAM" id="SSF52172">
    <property type="entry name" value="CheY-like"/>
    <property type="match status" value="1"/>
</dbReference>
<feature type="domain" description="PAS" evidence="8">
    <location>
        <begin position="140"/>
        <end position="185"/>
    </location>
</feature>
<evidence type="ECO:0000259" key="7">
    <source>
        <dbReference type="PROSITE" id="PS50110"/>
    </source>
</evidence>
<evidence type="ECO:0000256" key="1">
    <source>
        <dbReference type="ARBA" id="ARBA00022553"/>
    </source>
</evidence>
<dbReference type="GO" id="GO:0000156">
    <property type="term" value="F:phosphorelay response regulator activity"/>
    <property type="evidence" value="ECO:0007669"/>
    <property type="project" value="TreeGrafter"/>
</dbReference>
<dbReference type="GO" id="GO:0032993">
    <property type="term" value="C:protein-DNA complex"/>
    <property type="evidence" value="ECO:0007669"/>
    <property type="project" value="TreeGrafter"/>
</dbReference>
<dbReference type="NCBIfam" id="TIGR00229">
    <property type="entry name" value="sensory_box"/>
    <property type="match status" value="1"/>
</dbReference>
<dbReference type="GO" id="GO:0006355">
    <property type="term" value="P:regulation of DNA-templated transcription"/>
    <property type="evidence" value="ECO:0007669"/>
    <property type="project" value="TreeGrafter"/>
</dbReference>
<accession>A0A221V1C5</accession>
<dbReference type="Gene3D" id="3.30.450.20">
    <property type="entry name" value="PAS domain"/>
    <property type="match status" value="1"/>
</dbReference>
<dbReference type="PANTHER" id="PTHR48111">
    <property type="entry name" value="REGULATOR OF RPOS"/>
    <property type="match status" value="1"/>
</dbReference>
<evidence type="ECO:0000259" key="8">
    <source>
        <dbReference type="PROSITE" id="PS50112"/>
    </source>
</evidence>
<dbReference type="PROSITE" id="PS50110">
    <property type="entry name" value="RESPONSE_REGULATORY"/>
    <property type="match status" value="1"/>
</dbReference>
<keyword evidence="5" id="KW-0804">Transcription</keyword>
<feature type="modified residue" description="4-aspartylphosphate" evidence="6">
    <location>
        <position position="62"/>
    </location>
</feature>
<protein>
    <submittedName>
        <fullName evidence="9">Response regulator protein TodT</fullName>
    </submittedName>
</protein>
<dbReference type="GO" id="GO:0000155">
    <property type="term" value="F:phosphorelay sensor kinase activity"/>
    <property type="evidence" value="ECO:0007669"/>
    <property type="project" value="InterPro"/>
</dbReference>
<evidence type="ECO:0000256" key="6">
    <source>
        <dbReference type="PROSITE-ProRule" id="PRU00169"/>
    </source>
</evidence>
<dbReference type="InterPro" id="IPR000014">
    <property type="entry name" value="PAS"/>
</dbReference>
<feature type="domain" description="Response regulatory" evidence="7">
    <location>
        <begin position="9"/>
        <end position="127"/>
    </location>
</feature>
<dbReference type="KEGG" id="aalg:AREALGSMS7_04010"/>
<dbReference type="AlphaFoldDB" id="A0A221V1C5"/>
<keyword evidence="3" id="KW-0805">Transcription regulation</keyword>
<dbReference type="Pfam" id="PF13188">
    <property type="entry name" value="PAS_8"/>
    <property type="match status" value="1"/>
</dbReference>
<keyword evidence="2" id="KW-0902">Two-component regulatory system</keyword>
<evidence type="ECO:0000256" key="2">
    <source>
        <dbReference type="ARBA" id="ARBA00023012"/>
    </source>
</evidence>
<dbReference type="InterPro" id="IPR036097">
    <property type="entry name" value="HisK_dim/P_sf"/>
</dbReference>
<dbReference type="InterPro" id="IPR039420">
    <property type="entry name" value="WalR-like"/>
</dbReference>
<dbReference type="InterPro" id="IPR035965">
    <property type="entry name" value="PAS-like_dom_sf"/>
</dbReference>
<dbReference type="Proteomes" id="UP000204551">
    <property type="component" value="Chromosome"/>
</dbReference>
<keyword evidence="4" id="KW-0238">DNA-binding</keyword>
<dbReference type="Gene3D" id="3.40.50.2300">
    <property type="match status" value="1"/>
</dbReference>
<evidence type="ECO:0000313" key="10">
    <source>
        <dbReference type="Proteomes" id="UP000204551"/>
    </source>
</evidence>
<dbReference type="Pfam" id="PF00072">
    <property type="entry name" value="Response_reg"/>
    <property type="match status" value="1"/>
</dbReference>
<dbReference type="SMART" id="SM00448">
    <property type="entry name" value="REC"/>
    <property type="match status" value="1"/>
</dbReference>
<dbReference type="InterPro" id="IPR001789">
    <property type="entry name" value="Sig_transdc_resp-reg_receiver"/>
</dbReference>
<name>A0A221V1C5_9FLAO</name>
<dbReference type="PANTHER" id="PTHR48111:SF1">
    <property type="entry name" value="TWO-COMPONENT RESPONSE REGULATOR ORR33"/>
    <property type="match status" value="1"/>
</dbReference>
<gene>
    <name evidence="9" type="primary">todT</name>
    <name evidence="9" type="ORF">AREALGSMS7_04010</name>
</gene>
<dbReference type="EMBL" id="CP022515">
    <property type="protein sequence ID" value="ASO07417.1"/>
    <property type="molecule type" value="Genomic_DNA"/>
</dbReference>
<dbReference type="PROSITE" id="PS50112">
    <property type="entry name" value="PAS"/>
    <property type="match status" value="1"/>
</dbReference>
<dbReference type="RefSeq" id="WP_093979685.1">
    <property type="nucleotide sequence ID" value="NZ_CP022515.1"/>
</dbReference>